<evidence type="ECO:0000313" key="3">
    <source>
        <dbReference type="EMBL" id="KAH1181051.1"/>
    </source>
</evidence>
<protein>
    <recommendedName>
        <fullName evidence="2">Pyrin domain-containing protein</fullName>
    </recommendedName>
</protein>
<dbReference type="InterPro" id="IPR004020">
    <property type="entry name" value="DAPIN"/>
</dbReference>
<evidence type="ECO:0000259" key="2">
    <source>
        <dbReference type="PROSITE" id="PS50824"/>
    </source>
</evidence>
<accession>A0A9D4B586</accession>
<dbReference type="Pfam" id="PF02758">
    <property type="entry name" value="PYRIN"/>
    <property type="match status" value="1"/>
</dbReference>
<keyword evidence="1" id="KW-0472">Membrane</keyword>
<organism evidence="3 4">
    <name type="scientific">Mauremys mutica</name>
    <name type="common">yellowpond turtle</name>
    <dbReference type="NCBI Taxonomy" id="74926"/>
    <lineage>
        <taxon>Eukaryota</taxon>
        <taxon>Metazoa</taxon>
        <taxon>Chordata</taxon>
        <taxon>Craniata</taxon>
        <taxon>Vertebrata</taxon>
        <taxon>Euteleostomi</taxon>
        <taxon>Archelosauria</taxon>
        <taxon>Testudinata</taxon>
        <taxon>Testudines</taxon>
        <taxon>Cryptodira</taxon>
        <taxon>Durocryptodira</taxon>
        <taxon>Testudinoidea</taxon>
        <taxon>Geoemydidae</taxon>
        <taxon>Geoemydinae</taxon>
        <taxon>Mauremys</taxon>
    </lineage>
</organism>
<dbReference type="SUPFAM" id="SSF47986">
    <property type="entry name" value="DEATH domain"/>
    <property type="match status" value="1"/>
</dbReference>
<evidence type="ECO:0000313" key="4">
    <source>
        <dbReference type="Proteomes" id="UP000827986"/>
    </source>
</evidence>
<feature type="domain" description="Pyrin" evidence="2">
    <location>
        <begin position="1"/>
        <end position="106"/>
    </location>
</feature>
<keyword evidence="4" id="KW-1185">Reference proteome</keyword>
<keyword evidence="1" id="KW-0812">Transmembrane</keyword>
<gene>
    <name evidence="3" type="ORF">KIL84_001985</name>
</gene>
<feature type="transmembrane region" description="Helical" evidence="1">
    <location>
        <begin position="151"/>
        <end position="172"/>
    </location>
</feature>
<name>A0A9D4B586_9SAUR</name>
<dbReference type="EMBL" id="JAHDVG010000469">
    <property type="protein sequence ID" value="KAH1181051.1"/>
    <property type="molecule type" value="Genomic_DNA"/>
</dbReference>
<evidence type="ECO:0000256" key="1">
    <source>
        <dbReference type="SAM" id="Phobius"/>
    </source>
</evidence>
<dbReference type="Proteomes" id="UP000827986">
    <property type="component" value="Unassembled WGS sequence"/>
</dbReference>
<dbReference type="PROSITE" id="PS50824">
    <property type="entry name" value="DAPIN"/>
    <property type="match status" value="1"/>
</dbReference>
<keyword evidence="1" id="KW-1133">Transmembrane helix</keyword>
<dbReference type="InterPro" id="IPR011029">
    <property type="entry name" value="DEATH-like_dom_sf"/>
</dbReference>
<feature type="transmembrane region" description="Helical" evidence="1">
    <location>
        <begin position="119"/>
        <end position="139"/>
    </location>
</feature>
<dbReference type="Gene3D" id="1.10.533.10">
    <property type="entry name" value="Death Domain, Fas"/>
    <property type="match status" value="1"/>
</dbReference>
<dbReference type="SMART" id="SM01289">
    <property type="entry name" value="PYRIN"/>
    <property type="match status" value="1"/>
</dbReference>
<sequence>MINNFSEVKGAFVRQRLTANLATLRKDQFKKFKDVLCETPVKDLVRAGDEFLDAPNTFQRDASLETLVEDLIGKFGRTNALRAAATVMEKIGRRDLAKELERELHDVAETQHELERRKVGPGVTLIGFGVGALAGAGYWAMAAASVTGASMFGPVTLGIASGAAVWTGIKYLRK</sequence>
<comment type="caution">
    <text evidence="3">The sequence shown here is derived from an EMBL/GenBank/DDBJ whole genome shotgun (WGS) entry which is preliminary data.</text>
</comment>
<reference evidence="3" key="1">
    <citation type="submission" date="2021-09" db="EMBL/GenBank/DDBJ databases">
        <title>The genome of Mauremys mutica provides insights into the evolution of semi-aquatic lifestyle.</title>
        <authorList>
            <person name="Gong S."/>
            <person name="Gao Y."/>
        </authorList>
    </citation>
    <scope>NUCLEOTIDE SEQUENCE</scope>
    <source>
        <strain evidence="3">MM-2020</strain>
        <tissue evidence="3">Muscle</tissue>
    </source>
</reference>
<proteinExistence type="predicted"/>
<dbReference type="AlphaFoldDB" id="A0A9D4B586"/>